<reference evidence="3" key="2">
    <citation type="submission" date="2010-04" db="EMBL/GenBank/DDBJ databases">
        <authorList>
            <person name="Buell R."/>
            <person name="Hamilton J."/>
            <person name="Hostetler J."/>
        </authorList>
    </citation>
    <scope>NUCLEOTIDE SEQUENCE [LARGE SCALE GENOMIC DNA]</scope>
    <source>
        <strain evidence="3">DAOM:BR144</strain>
    </source>
</reference>
<name>K3W8U8_GLOUD</name>
<keyword evidence="3" id="KW-1185">Reference proteome</keyword>
<protein>
    <recommendedName>
        <fullName evidence="4">START domain-containing protein</fullName>
    </recommendedName>
</protein>
<evidence type="ECO:0008006" key="4">
    <source>
        <dbReference type="Google" id="ProtNLM"/>
    </source>
</evidence>
<dbReference type="OMA" id="WCEASDR"/>
<sequence>MTKKDLVVNKKKVPSAKKKNNSKYNPNRARDERREELIYLRKKVSELETQLQAIRLKRPQLTAGGAGHQQSQYGGMTAHQQQQIQQHAVIPGVWQDVANHQCEERLKSERENIRLKLVLENQIKIAKTLEKFLHKTTSTKEVEKCVGGNRLHHMYPPTIERTDAEIFEDLLAGADQAYAEVDAVFESNGLAHIETTHSDARMRSDGAKGMCLEMFANKVLPFDMHSTGTAAWHHFVFAKQRTPSRFYNYNSPKNADATEDTIVENFTLGLHANSTSLHMSVKQVLRRYIDENRVVVIWRSMFDPVEFSDEPLSGVRFHETGYIVVQRPSTASDNYSLVKTCYIFTPNFSGDAKSGIQHKVGAITDFMLSATAANITSTHQMIENVLLEQVMRKSGHI</sequence>
<evidence type="ECO:0000256" key="1">
    <source>
        <dbReference type="SAM" id="MobiDB-lite"/>
    </source>
</evidence>
<evidence type="ECO:0000313" key="2">
    <source>
        <dbReference type="EnsemblProtists" id="PYU1_T001389"/>
    </source>
</evidence>
<proteinExistence type="predicted"/>
<dbReference type="InParanoid" id="K3W8U8"/>
<reference evidence="3" key="1">
    <citation type="journal article" date="2010" name="Genome Biol.">
        <title>Genome sequence of the necrotrophic plant pathogen Pythium ultimum reveals original pathogenicity mechanisms and effector repertoire.</title>
        <authorList>
            <person name="Levesque C.A."/>
            <person name="Brouwer H."/>
            <person name="Cano L."/>
            <person name="Hamilton J.P."/>
            <person name="Holt C."/>
            <person name="Huitema E."/>
            <person name="Raffaele S."/>
            <person name="Robideau G.P."/>
            <person name="Thines M."/>
            <person name="Win J."/>
            <person name="Zerillo M.M."/>
            <person name="Beakes G.W."/>
            <person name="Boore J.L."/>
            <person name="Busam D."/>
            <person name="Dumas B."/>
            <person name="Ferriera S."/>
            <person name="Fuerstenberg S.I."/>
            <person name="Gachon C.M."/>
            <person name="Gaulin E."/>
            <person name="Govers F."/>
            <person name="Grenville-Briggs L."/>
            <person name="Horner N."/>
            <person name="Hostetler J."/>
            <person name="Jiang R.H."/>
            <person name="Johnson J."/>
            <person name="Krajaejun T."/>
            <person name="Lin H."/>
            <person name="Meijer H.J."/>
            <person name="Moore B."/>
            <person name="Morris P."/>
            <person name="Phuntmart V."/>
            <person name="Puiu D."/>
            <person name="Shetty J."/>
            <person name="Stajich J.E."/>
            <person name="Tripathy S."/>
            <person name="Wawra S."/>
            <person name="van West P."/>
            <person name="Whitty B.R."/>
            <person name="Coutinho P.M."/>
            <person name="Henrissat B."/>
            <person name="Martin F."/>
            <person name="Thomas P.D."/>
            <person name="Tyler B.M."/>
            <person name="De Vries R.P."/>
            <person name="Kamoun S."/>
            <person name="Yandell M."/>
            <person name="Tisserat N."/>
            <person name="Buell C.R."/>
        </authorList>
    </citation>
    <scope>NUCLEOTIDE SEQUENCE</scope>
    <source>
        <strain evidence="3">DAOM:BR144</strain>
    </source>
</reference>
<dbReference type="PANTHER" id="PTHR35796:SF3">
    <property type="entry name" value="BHLH DOMAIN-CONTAINING PROTEIN"/>
    <property type="match status" value="1"/>
</dbReference>
<organism evidence="2 3">
    <name type="scientific">Globisporangium ultimum (strain ATCC 200006 / CBS 805.95 / DAOM BR144)</name>
    <name type="common">Pythium ultimum</name>
    <dbReference type="NCBI Taxonomy" id="431595"/>
    <lineage>
        <taxon>Eukaryota</taxon>
        <taxon>Sar</taxon>
        <taxon>Stramenopiles</taxon>
        <taxon>Oomycota</taxon>
        <taxon>Peronosporomycetes</taxon>
        <taxon>Pythiales</taxon>
        <taxon>Pythiaceae</taxon>
        <taxon>Globisporangium</taxon>
    </lineage>
</organism>
<dbReference type="VEuPathDB" id="FungiDB:PYU1_G001389"/>
<dbReference type="EMBL" id="GL376626">
    <property type="status" value="NOT_ANNOTATED_CDS"/>
    <property type="molecule type" value="Genomic_DNA"/>
</dbReference>
<dbReference type="HOGENOM" id="CLU_027764_2_2_1"/>
<dbReference type="Proteomes" id="UP000019132">
    <property type="component" value="Unassembled WGS sequence"/>
</dbReference>
<dbReference type="AlphaFoldDB" id="K3W8U8"/>
<evidence type="ECO:0000313" key="3">
    <source>
        <dbReference type="Proteomes" id="UP000019132"/>
    </source>
</evidence>
<dbReference type="STRING" id="431595.K3W8U8"/>
<feature type="region of interest" description="Disordered" evidence="1">
    <location>
        <begin position="1"/>
        <end position="30"/>
    </location>
</feature>
<dbReference type="EnsemblProtists" id="PYU1_T001389">
    <property type="protein sequence ID" value="PYU1_T001389"/>
    <property type="gene ID" value="PYU1_G001389"/>
</dbReference>
<reference evidence="2" key="3">
    <citation type="submission" date="2015-02" db="UniProtKB">
        <authorList>
            <consortium name="EnsemblProtists"/>
        </authorList>
    </citation>
    <scope>IDENTIFICATION</scope>
    <source>
        <strain evidence="2">DAOM BR144</strain>
    </source>
</reference>
<accession>K3W8U8</accession>
<dbReference type="PANTHER" id="PTHR35796">
    <property type="entry name" value="HYPOTHETICAL CYTOSOLIC PROTEIN"/>
    <property type="match status" value="1"/>
</dbReference>
<feature type="compositionally biased region" description="Basic residues" evidence="1">
    <location>
        <begin position="9"/>
        <end position="21"/>
    </location>
</feature>